<feature type="region of interest" description="Disordered" evidence="1">
    <location>
        <begin position="1"/>
        <end position="20"/>
    </location>
</feature>
<feature type="compositionally biased region" description="Polar residues" evidence="1">
    <location>
        <begin position="1"/>
        <end position="11"/>
    </location>
</feature>
<gene>
    <name evidence="2" type="ORF">I545_4995</name>
</gene>
<proteinExistence type="predicted"/>
<comment type="caution">
    <text evidence="2">The sequence shown here is derived from an EMBL/GenBank/DDBJ whole genome shotgun (WGS) entry which is preliminary data.</text>
</comment>
<name>X7YZL2_MYCKA</name>
<dbReference type="EMBL" id="JAOA01000009">
    <property type="protein sequence ID" value="EUA12539.1"/>
    <property type="molecule type" value="Genomic_DNA"/>
</dbReference>
<dbReference type="AlphaFoldDB" id="X7YZL2"/>
<dbReference type="Proteomes" id="UP000020561">
    <property type="component" value="Unassembled WGS sequence"/>
</dbReference>
<evidence type="ECO:0000256" key="1">
    <source>
        <dbReference type="SAM" id="MobiDB-lite"/>
    </source>
</evidence>
<evidence type="ECO:0000313" key="3">
    <source>
        <dbReference type="Proteomes" id="UP000020561"/>
    </source>
</evidence>
<organism evidence="2 3">
    <name type="scientific">Mycobacterium kansasii 662</name>
    <dbReference type="NCBI Taxonomy" id="1299326"/>
    <lineage>
        <taxon>Bacteria</taxon>
        <taxon>Bacillati</taxon>
        <taxon>Actinomycetota</taxon>
        <taxon>Actinomycetes</taxon>
        <taxon>Mycobacteriales</taxon>
        <taxon>Mycobacteriaceae</taxon>
        <taxon>Mycobacterium</taxon>
    </lineage>
</organism>
<reference evidence="2 3" key="1">
    <citation type="submission" date="2013-12" db="EMBL/GenBank/DDBJ databases">
        <authorList>
            <person name="Brown-Elliot B."/>
            <person name="Wallace R."/>
            <person name="Lenaerts A."/>
            <person name="Ordway D."/>
            <person name="DeGroote M.A."/>
            <person name="Parker T."/>
            <person name="Sizemore C."/>
            <person name="Tallon L.J."/>
            <person name="Sadzewicz L.K."/>
            <person name="Sengamalay N."/>
            <person name="Fraser C.M."/>
            <person name="Hine E."/>
            <person name="Shefchek K.A."/>
            <person name="Das S.P."/>
            <person name="Tettelin H."/>
        </authorList>
    </citation>
    <scope>NUCLEOTIDE SEQUENCE [LARGE SCALE GENOMIC DNA]</scope>
    <source>
        <strain evidence="2 3">662</strain>
    </source>
</reference>
<sequence>MLTTTTQSGPLSTYRVGGHPPPSAHTSFITASLALTWAR</sequence>
<protein>
    <submittedName>
        <fullName evidence="2">Uncharacterized protein</fullName>
    </submittedName>
</protein>
<evidence type="ECO:0000313" key="2">
    <source>
        <dbReference type="EMBL" id="EUA12539.1"/>
    </source>
</evidence>
<accession>X7YZL2</accession>